<keyword evidence="2" id="KW-1133">Transmembrane helix</keyword>
<reference evidence="3 4" key="1">
    <citation type="submission" date="2023-07" db="EMBL/GenBank/DDBJ databases">
        <title>Genomic Encyclopedia of Type Strains, Phase IV (KMG-IV): sequencing the most valuable type-strain genomes for metagenomic binning, comparative biology and taxonomic classification.</title>
        <authorList>
            <person name="Goeker M."/>
        </authorList>
    </citation>
    <scope>NUCLEOTIDE SEQUENCE [LARGE SCALE GENOMIC DNA]</scope>
    <source>
        <strain evidence="3 4">DSM 18695</strain>
    </source>
</reference>
<feature type="region of interest" description="Disordered" evidence="1">
    <location>
        <begin position="1"/>
        <end position="39"/>
    </location>
</feature>
<keyword evidence="2" id="KW-0812">Transmembrane</keyword>
<accession>A0ABU0IS97</accession>
<evidence type="ECO:0000256" key="1">
    <source>
        <dbReference type="SAM" id="MobiDB-lite"/>
    </source>
</evidence>
<feature type="compositionally biased region" description="Low complexity" evidence="1">
    <location>
        <begin position="96"/>
        <end position="109"/>
    </location>
</feature>
<evidence type="ECO:0000256" key="2">
    <source>
        <dbReference type="SAM" id="Phobius"/>
    </source>
</evidence>
<evidence type="ECO:0000313" key="3">
    <source>
        <dbReference type="EMBL" id="MDQ0464891.1"/>
    </source>
</evidence>
<name>A0ABU0IS97_9CAUL</name>
<keyword evidence="4" id="KW-1185">Reference proteome</keyword>
<feature type="region of interest" description="Disordered" evidence="1">
    <location>
        <begin position="83"/>
        <end position="109"/>
    </location>
</feature>
<feature type="compositionally biased region" description="Basic and acidic residues" evidence="1">
    <location>
        <begin position="25"/>
        <end position="36"/>
    </location>
</feature>
<feature type="transmembrane region" description="Helical" evidence="2">
    <location>
        <begin position="43"/>
        <end position="64"/>
    </location>
</feature>
<dbReference type="Proteomes" id="UP001228905">
    <property type="component" value="Unassembled WGS sequence"/>
</dbReference>
<organism evidence="3 4">
    <name type="scientific">Caulobacter ginsengisoli</name>
    <dbReference type="NCBI Taxonomy" id="400775"/>
    <lineage>
        <taxon>Bacteria</taxon>
        <taxon>Pseudomonadati</taxon>
        <taxon>Pseudomonadota</taxon>
        <taxon>Alphaproteobacteria</taxon>
        <taxon>Caulobacterales</taxon>
        <taxon>Caulobacteraceae</taxon>
        <taxon>Caulobacter</taxon>
    </lineage>
</organism>
<sequence length="109" mass="11199">MRFWPKTDAAKDHHHTAPTPAEVRAAYDRGRRDERARHRRSPLLALTVGSAALVGGAVLALAALEGSFQNGGAVVDQQVSKAAQQAGEALRDATDGSAQSGQASVGAGG</sequence>
<keyword evidence="2" id="KW-0472">Membrane</keyword>
<dbReference type="EMBL" id="JAUSVS010000005">
    <property type="protein sequence ID" value="MDQ0464891.1"/>
    <property type="molecule type" value="Genomic_DNA"/>
</dbReference>
<evidence type="ECO:0000313" key="4">
    <source>
        <dbReference type="Proteomes" id="UP001228905"/>
    </source>
</evidence>
<dbReference type="RefSeq" id="WP_307349883.1">
    <property type="nucleotide sequence ID" value="NZ_JAUSVS010000005.1"/>
</dbReference>
<protein>
    <submittedName>
        <fullName evidence="3">Uncharacterized protein</fullName>
    </submittedName>
</protein>
<comment type="caution">
    <text evidence="3">The sequence shown here is derived from an EMBL/GenBank/DDBJ whole genome shotgun (WGS) entry which is preliminary data.</text>
</comment>
<proteinExistence type="predicted"/>
<gene>
    <name evidence="3" type="ORF">QO010_002675</name>
</gene>